<keyword evidence="15" id="KW-0917">Virion maturation</keyword>
<dbReference type="InterPro" id="IPR043502">
    <property type="entry name" value="DNA/RNA_pol_sf"/>
</dbReference>
<dbReference type="InterPro" id="IPR043128">
    <property type="entry name" value="Rev_trsase/Diguanyl_cyclase"/>
</dbReference>
<evidence type="ECO:0000259" key="21">
    <source>
        <dbReference type="PROSITE" id="PS50994"/>
    </source>
</evidence>
<evidence type="ECO:0000256" key="6">
    <source>
        <dbReference type="ARBA" id="ARBA00022741"/>
    </source>
</evidence>
<keyword evidence="8" id="KW-0255">Endonuclease</keyword>
<dbReference type="Pfam" id="PF00665">
    <property type="entry name" value="rve"/>
    <property type="match status" value="1"/>
</dbReference>
<dbReference type="GO" id="GO:0008270">
    <property type="term" value="F:zinc ion binding"/>
    <property type="evidence" value="ECO:0007669"/>
    <property type="project" value="UniProtKB-KW"/>
</dbReference>
<keyword evidence="5" id="KW-0479">Metal-binding</keyword>
<accession>B6V6Z8</accession>
<evidence type="ECO:0000256" key="7">
    <source>
        <dbReference type="ARBA" id="ARBA00022750"/>
    </source>
</evidence>
<keyword evidence="18" id="KW-0862">Zinc</keyword>
<dbReference type="PANTHER" id="PTHR42648">
    <property type="entry name" value="TRANSPOSASE, PUTATIVE-RELATED"/>
    <property type="match status" value="1"/>
</dbReference>
<keyword evidence="16" id="KW-0233">DNA recombination</keyword>
<dbReference type="SUPFAM" id="SSF53098">
    <property type="entry name" value="Ribonuclease H-like"/>
    <property type="match status" value="1"/>
</dbReference>
<evidence type="ECO:0000256" key="15">
    <source>
        <dbReference type="ARBA" id="ARBA00023113"/>
    </source>
</evidence>
<dbReference type="SMART" id="SM00343">
    <property type="entry name" value="ZnF_C2HC"/>
    <property type="match status" value="1"/>
</dbReference>
<dbReference type="InterPro" id="IPR025724">
    <property type="entry name" value="GAG-pre-integrase_dom"/>
</dbReference>
<keyword evidence="17" id="KW-0511">Multifunctional enzyme</keyword>
<dbReference type="GO" id="GO:0015074">
    <property type="term" value="P:DNA integration"/>
    <property type="evidence" value="ECO:0007669"/>
    <property type="project" value="UniProtKB-KW"/>
</dbReference>
<keyword evidence="9" id="KW-0378">Hydrolase</keyword>
<evidence type="ECO:0000256" key="8">
    <source>
        <dbReference type="ARBA" id="ARBA00022759"/>
    </source>
</evidence>
<keyword evidence="6" id="KW-0547">Nucleotide-binding</keyword>
<organism evidence="22">
    <name type="scientific">Drosophila melanogaster</name>
    <name type="common">Fruit fly</name>
    <dbReference type="NCBI Taxonomy" id="7227"/>
    <lineage>
        <taxon>Eukaryota</taxon>
        <taxon>Metazoa</taxon>
        <taxon>Ecdysozoa</taxon>
        <taxon>Arthropoda</taxon>
        <taxon>Hexapoda</taxon>
        <taxon>Insecta</taxon>
        <taxon>Pterygota</taxon>
        <taxon>Neoptera</taxon>
        <taxon>Endopterygota</taxon>
        <taxon>Diptera</taxon>
        <taxon>Brachycera</taxon>
        <taxon>Muscomorpha</taxon>
        <taxon>Ephydroidea</taxon>
        <taxon>Drosophilidae</taxon>
        <taxon>Drosophila</taxon>
        <taxon>Sophophora</taxon>
    </lineage>
</organism>
<reference evidence="22" key="1">
    <citation type="submission" date="2008-09" db="EMBL/GenBank/DDBJ databases">
        <title>Sequence of a new transposable element, Xanthias, on 2R.</title>
        <authorList>
            <person name="Mendez I."/>
            <person name="Celniker S.E."/>
        </authorList>
    </citation>
    <scope>NUCLEOTIDE SEQUENCE</scope>
</reference>
<keyword evidence="4" id="KW-0540">Nuclease</keyword>
<sequence length="1319" mass="150364">MSVSIQIEKLGDDNYDVWSILMRSVLITADLWKVVCGQYVKPEDGSEDSERWNMLDQKALASLFLNLKETQLMHIKACTTSADAWKKLCDVHLPGGPIRKVQLYQKLSRLRMLEGDNVVQYVNKFAETVNKLAEMDITINDELKSIMLLSSLPNSWENFVVAIETRDTLPTFETVKVKLLEEGARKQERDDREGSVQAVYVHTKLHGTAKQKQREENNLEKHSFKGKCYICEKFGHRARECPNKGRHKKLGESKEKSNCLMHISATTQRKNIWCVDSGATSHMCCDKGLFTSFINKETSIMLAADKFVKSSGIGTVMLKSQNVNIELRDVIYVPSLHMNFLSVSKSAEYENITTFDKKAAVIKNKQGEVMMRAMQEDNLYLFTSSSKNGAVHLLNDSSRMATWHNRFGHLNFQCLKEIKEKELVIGMDFKNMSVNINCDTCNMAKIHVLPFPQNSERATQSVLELVHSDVCGPMNVSSLGGNKYFVTFIDDYSRKIFIYFMHAKNEVFDKFKLFKSYVECQTGKKIKALRSDNGTEYVNRQFTEYLNTCGIKRQLTVPYTPQQNGVAERANRTIVEMAKSMLIHAKLEEFLWAEAVSTASYLRNRCPSKALMGATPFEIWQNRKPSVKHLRVFGSRAFALDKTRKSKFQAKGKEYIFVGYSSTAKAYRLYDREKRIIVARRDVKFVEGEFESKKCTISEQNNDFATNIIHLESNIQVPEQQRPAMPMVVEQSSNSYDSCDSGEEEEEFVSASDEKQILTEEEIVPDVQEQESNAPRRGPGRPKIIRSGKSGRPRKQYNSLNYIEDIETPQCVGDALRGEHAQDWKTSMQKEYDALVSNNTWTLCDLPPGQKAIGSKWVFRVKRDKEGNIQKFKSRLVAQGCGQKMGVNYSETFSPVIRYETIRMLFAIAAEKQLCMHQVDISNAYLNGRLQEEVYMRQPQNFIDEKHPNKVLKLQKAIYGLKQSGRVWNDTLDEVLKSIGFKRSKNEACLYAKQQQQQHSYIAVYVDDLIIISYDENEISAIKRKIANKFDIHDGGQLNYFLGMEIQRESTRGSISLCQKQFIINLLDKYGMQNCRPAATPLDPGYKMGCRNENCVKVNITQFQSLIGSLMYLAVLSRPDILHTVSKLSQRNTDPHSEDETAAKHVLRYLSATVDLKITYSKSGEQVMGFADADWANDLSDRKSYSGYAFFLGGSAFSWTSAKQSVVAMSSTEAEYVALSTAAKEAVYLRRLLLEIGWSLDGPITICGDNISSHHIAKNPVHHKRTKHIDIKYHFVREKVECNEIILEYVPTDKNVADVLTKGLCKQKQQNFTKLLGLN</sequence>
<dbReference type="Pfam" id="PF22936">
    <property type="entry name" value="Pol_BBD"/>
    <property type="match status" value="1"/>
</dbReference>
<dbReference type="GO" id="GO:0006508">
    <property type="term" value="P:proteolysis"/>
    <property type="evidence" value="ECO:0007669"/>
    <property type="project" value="UniProtKB-KW"/>
</dbReference>
<dbReference type="PROSITE" id="PS50994">
    <property type="entry name" value="INTEGRASE"/>
    <property type="match status" value="1"/>
</dbReference>
<dbReference type="Pfam" id="PF00098">
    <property type="entry name" value="zf-CCHC"/>
    <property type="match status" value="1"/>
</dbReference>
<dbReference type="GO" id="GO:0003676">
    <property type="term" value="F:nucleic acid binding"/>
    <property type="evidence" value="ECO:0007669"/>
    <property type="project" value="InterPro"/>
</dbReference>
<dbReference type="GO" id="GO:0005524">
    <property type="term" value="F:ATP binding"/>
    <property type="evidence" value="ECO:0007669"/>
    <property type="project" value="UniProtKB-KW"/>
</dbReference>
<dbReference type="Gene3D" id="3.30.420.10">
    <property type="entry name" value="Ribonuclease H-like superfamily/Ribonuclease H"/>
    <property type="match status" value="1"/>
</dbReference>
<dbReference type="PROSITE" id="PS50158">
    <property type="entry name" value="ZF_CCHC"/>
    <property type="match status" value="1"/>
</dbReference>
<keyword evidence="12" id="KW-0229">DNA integration</keyword>
<dbReference type="InterPro" id="IPR013103">
    <property type="entry name" value="RVT_2"/>
</dbReference>
<evidence type="ECO:0000256" key="1">
    <source>
        <dbReference type="ARBA" id="ARBA00002180"/>
    </source>
</evidence>
<evidence type="ECO:0000256" key="9">
    <source>
        <dbReference type="ARBA" id="ARBA00022801"/>
    </source>
</evidence>
<name>B6V6Z8_DROME</name>
<dbReference type="Pfam" id="PF25597">
    <property type="entry name" value="SH3_retrovirus"/>
    <property type="match status" value="1"/>
</dbReference>
<evidence type="ECO:0000256" key="16">
    <source>
        <dbReference type="ARBA" id="ARBA00023172"/>
    </source>
</evidence>
<evidence type="ECO:0000256" key="13">
    <source>
        <dbReference type="ARBA" id="ARBA00022918"/>
    </source>
</evidence>
<proteinExistence type="predicted"/>
<evidence type="ECO:0000256" key="19">
    <source>
        <dbReference type="SAM" id="MobiDB-lite"/>
    </source>
</evidence>
<evidence type="ECO:0000256" key="18">
    <source>
        <dbReference type="PROSITE-ProRule" id="PRU00047"/>
    </source>
</evidence>
<evidence type="ECO:0000259" key="20">
    <source>
        <dbReference type="PROSITE" id="PS50158"/>
    </source>
</evidence>
<keyword evidence="3" id="KW-0645">Protease</keyword>
<dbReference type="GO" id="GO:0003887">
    <property type="term" value="F:DNA-directed DNA polymerase activity"/>
    <property type="evidence" value="ECO:0007669"/>
    <property type="project" value="UniProtKB-KW"/>
</dbReference>
<dbReference type="InterPro" id="IPR057670">
    <property type="entry name" value="SH3_retrovirus"/>
</dbReference>
<protein>
    <submittedName>
        <fullName evidence="22">Polyprotein</fullName>
    </submittedName>
</protein>
<feature type="compositionally biased region" description="Basic residues" evidence="19">
    <location>
        <begin position="778"/>
        <end position="795"/>
    </location>
</feature>
<keyword evidence="14" id="KW-0548">Nucleotidyltransferase</keyword>
<evidence type="ECO:0000256" key="17">
    <source>
        <dbReference type="ARBA" id="ARBA00023268"/>
    </source>
</evidence>
<feature type="region of interest" description="Disordered" evidence="19">
    <location>
        <begin position="765"/>
        <end position="795"/>
    </location>
</feature>
<evidence type="ECO:0000313" key="22">
    <source>
        <dbReference type="EMBL" id="ACI62137.1"/>
    </source>
</evidence>
<keyword evidence="13" id="KW-0695">RNA-directed DNA polymerase</keyword>
<evidence type="ECO:0000256" key="11">
    <source>
        <dbReference type="ARBA" id="ARBA00022842"/>
    </source>
</evidence>
<dbReference type="Pfam" id="PF14223">
    <property type="entry name" value="Retrotran_gag_2"/>
    <property type="match status" value="1"/>
</dbReference>
<evidence type="ECO:0000256" key="2">
    <source>
        <dbReference type="ARBA" id="ARBA00022612"/>
    </source>
</evidence>
<dbReference type="GO" id="GO:0003964">
    <property type="term" value="F:RNA-directed DNA polymerase activity"/>
    <property type="evidence" value="ECO:0007669"/>
    <property type="project" value="UniProtKB-KW"/>
</dbReference>
<dbReference type="SUPFAM" id="SSF56672">
    <property type="entry name" value="DNA/RNA polymerases"/>
    <property type="match status" value="1"/>
</dbReference>
<dbReference type="InterPro" id="IPR036397">
    <property type="entry name" value="RNaseH_sf"/>
</dbReference>
<keyword evidence="14" id="KW-0808">Transferase</keyword>
<dbReference type="InterPro" id="IPR036875">
    <property type="entry name" value="Znf_CCHC_sf"/>
</dbReference>
<evidence type="ECO:0000256" key="12">
    <source>
        <dbReference type="ARBA" id="ARBA00022908"/>
    </source>
</evidence>
<dbReference type="GO" id="GO:0004190">
    <property type="term" value="F:aspartic-type endopeptidase activity"/>
    <property type="evidence" value="ECO:0007669"/>
    <property type="project" value="UniProtKB-KW"/>
</dbReference>
<dbReference type="EMBL" id="FJ238509">
    <property type="protein sequence ID" value="ACI62137.1"/>
    <property type="molecule type" value="Genomic_DNA"/>
</dbReference>
<keyword evidence="18" id="KW-0863">Zinc-finger</keyword>
<dbReference type="InterPro" id="IPR001878">
    <property type="entry name" value="Znf_CCHC"/>
</dbReference>
<dbReference type="Pfam" id="PF13976">
    <property type="entry name" value="gag_pre-integrs"/>
    <property type="match status" value="1"/>
</dbReference>
<evidence type="ECO:0000256" key="3">
    <source>
        <dbReference type="ARBA" id="ARBA00022670"/>
    </source>
</evidence>
<dbReference type="Gene3D" id="4.10.60.10">
    <property type="entry name" value="Zinc finger, CCHC-type"/>
    <property type="match status" value="1"/>
</dbReference>
<evidence type="ECO:0000256" key="10">
    <source>
        <dbReference type="ARBA" id="ARBA00022840"/>
    </source>
</evidence>
<dbReference type="CDD" id="cd09272">
    <property type="entry name" value="RNase_HI_RT_Ty1"/>
    <property type="match status" value="1"/>
</dbReference>
<dbReference type="Gene3D" id="3.30.70.270">
    <property type="match status" value="1"/>
</dbReference>
<dbReference type="Gene3D" id="3.10.10.10">
    <property type="entry name" value="HIV Type 1 Reverse Transcriptase, subunit A, domain 1"/>
    <property type="match status" value="1"/>
</dbReference>
<keyword evidence="14" id="KW-0239">DNA-directed DNA polymerase</keyword>
<keyword evidence="11" id="KW-0460">Magnesium</keyword>
<dbReference type="GO" id="GO:0006310">
    <property type="term" value="P:DNA recombination"/>
    <property type="evidence" value="ECO:0007669"/>
    <property type="project" value="UniProtKB-KW"/>
</dbReference>
<evidence type="ECO:0000256" key="14">
    <source>
        <dbReference type="ARBA" id="ARBA00022932"/>
    </source>
</evidence>
<dbReference type="Pfam" id="PF07727">
    <property type="entry name" value="RVT_2"/>
    <property type="match status" value="1"/>
</dbReference>
<dbReference type="GO" id="GO:0042575">
    <property type="term" value="C:DNA polymerase complex"/>
    <property type="evidence" value="ECO:0007669"/>
    <property type="project" value="UniProtKB-ARBA"/>
</dbReference>
<dbReference type="SUPFAM" id="SSF57756">
    <property type="entry name" value="Retrovirus zinc finger-like domains"/>
    <property type="match status" value="1"/>
</dbReference>
<keyword evidence="7" id="KW-0064">Aspartyl protease</keyword>
<dbReference type="GO" id="GO:0004519">
    <property type="term" value="F:endonuclease activity"/>
    <property type="evidence" value="ECO:0007669"/>
    <property type="project" value="UniProtKB-KW"/>
</dbReference>
<feature type="domain" description="Integrase catalytic" evidence="21">
    <location>
        <begin position="457"/>
        <end position="624"/>
    </location>
</feature>
<evidence type="ECO:0000256" key="4">
    <source>
        <dbReference type="ARBA" id="ARBA00022722"/>
    </source>
</evidence>
<comment type="function">
    <text evidence="1">The aspartyl protease (PR) mediates the proteolytic cleavages of the Gag and Gag-Pol polyproteins after assembly of the VLP.</text>
</comment>
<feature type="domain" description="CCHC-type" evidence="20">
    <location>
        <begin position="227"/>
        <end position="243"/>
    </location>
</feature>
<dbReference type="InterPro" id="IPR054722">
    <property type="entry name" value="PolX-like_BBD"/>
</dbReference>
<keyword evidence="10" id="KW-0067">ATP-binding</keyword>
<dbReference type="InterPro" id="IPR012337">
    <property type="entry name" value="RNaseH-like_sf"/>
</dbReference>
<dbReference type="PANTHER" id="PTHR42648:SF11">
    <property type="entry name" value="TRANSPOSON TY4-P GAG-POL POLYPROTEIN"/>
    <property type="match status" value="1"/>
</dbReference>
<evidence type="ECO:0000256" key="5">
    <source>
        <dbReference type="ARBA" id="ARBA00022723"/>
    </source>
</evidence>
<keyword evidence="2" id="KW-1188">Viral release from host cell</keyword>
<dbReference type="InterPro" id="IPR001584">
    <property type="entry name" value="Integrase_cat-core"/>
</dbReference>
<dbReference type="InterPro" id="IPR039537">
    <property type="entry name" value="Retrotran_Ty1/copia-like"/>
</dbReference>